<gene>
    <name evidence="1" type="ORF">CKO31_18310</name>
</gene>
<comment type="caution">
    <text evidence="1">The sequence shown here is derived from an EMBL/GenBank/DDBJ whole genome shotgun (WGS) entry which is preliminary data.</text>
</comment>
<accession>A0ABS1CL57</accession>
<sequence length="82" mass="8672">MTLLRGEDQVPVGETVSDKYGDFAIVMCTAPSGAVTTSPSAWRLRATADDGTLLFSSDQPFDLAPGASVYVEVRLTGEDSDD</sequence>
<proteinExistence type="predicted"/>
<dbReference type="EMBL" id="NRRV01000053">
    <property type="protein sequence ID" value="MBK1632660.1"/>
    <property type="molecule type" value="Genomic_DNA"/>
</dbReference>
<protein>
    <submittedName>
        <fullName evidence="1">Uncharacterized protein</fullName>
    </submittedName>
</protein>
<name>A0ABS1CL57_9GAMM</name>
<evidence type="ECO:0000313" key="1">
    <source>
        <dbReference type="EMBL" id="MBK1632660.1"/>
    </source>
</evidence>
<dbReference type="Proteomes" id="UP000748752">
    <property type="component" value="Unassembled WGS sequence"/>
</dbReference>
<reference evidence="1 2" key="1">
    <citation type="journal article" date="2020" name="Microorganisms">
        <title>Osmotic Adaptation and Compatible Solute Biosynthesis of Phototrophic Bacteria as Revealed from Genome Analyses.</title>
        <authorList>
            <person name="Imhoff J.F."/>
            <person name="Rahn T."/>
            <person name="Kunzel S."/>
            <person name="Keller A."/>
            <person name="Neulinger S.C."/>
        </authorList>
    </citation>
    <scope>NUCLEOTIDE SEQUENCE [LARGE SCALE GENOMIC DNA]</scope>
    <source>
        <strain evidence="1 2">DSM 6210</strain>
    </source>
</reference>
<organism evidence="1 2">
    <name type="scientific">Thiohalocapsa halophila</name>
    <dbReference type="NCBI Taxonomy" id="69359"/>
    <lineage>
        <taxon>Bacteria</taxon>
        <taxon>Pseudomonadati</taxon>
        <taxon>Pseudomonadota</taxon>
        <taxon>Gammaproteobacteria</taxon>
        <taxon>Chromatiales</taxon>
        <taxon>Chromatiaceae</taxon>
        <taxon>Thiohalocapsa</taxon>
    </lineage>
</organism>
<evidence type="ECO:0000313" key="2">
    <source>
        <dbReference type="Proteomes" id="UP000748752"/>
    </source>
</evidence>
<keyword evidence="2" id="KW-1185">Reference proteome</keyword>